<reference evidence="1 2" key="1">
    <citation type="submission" date="2018-06" db="EMBL/GenBank/DDBJ databases">
        <authorList>
            <consortium name="Pathogen Informatics"/>
            <person name="Doyle S."/>
        </authorList>
    </citation>
    <scope>NUCLEOTIDE SEQUENCE [LARGE SCALE GENOMIC DNA]</scope>
    <source>
        <strain evidence="1 2">NCTC10252</strain>
    </source>
</reference>
<proteinExistence type="predicted"/>
<name>A0A379QP91_SALER</name>
<evidence type="ECO:0000313" key="1">
    <source>
        <dbReference type="EMBL" id="SUF58713.1"/>
    </source>
</evidence>
<sequence length="43" mass="4724">MVGKQRQRCFFGQGGLASEDNVSIYTRACLAGLNRNTARSLFS</sequence>
<dbReference type="EMBL" id="UGWP01000004">
    <property type="protein sequence ID" value="SUF58713.1"/>
    <property type="molecule type" value="Genomic_DNA"/>
</dbReference>
<dbReference type="AlphaFoldDB" id="A0A379QP91"/>
<organism evidence="1 2">
    <name type="scientific">Salmonella enterica</name>
    <name type="common">Salmonella choleraesuis</name>
    <dbReference type="NCBI Taxonomy" id="28901"/>
    <lineage>
        <taxon>Bacteria</taxon>
        <taxon>Pseudomonadati</taxon>
        <taxon>Pseudomonadota</taxon>
        <taxon>Gammaproteobacteria</taxon>
        <taxon>Enterobacterales</taxon>
        <taxon>Enterobacteriaceae</taxon>
        <taxon>Salmonella</taxon>
    </lineage>
</organism>
<evidence type="ECO:0000313" key="2">
    <source>
        <dbReference type="Proteomes" id="UP000254597"/>
    </source>
</evidence>
<protein>
    <submittedName>
        <fullName evidence="1">Uncharacterized protein</fullName>
    </submittedName>
</protein>
<dbReference type="Proteomes" id="UP000254597">
    <property type="component" value="Unassembled WGS sequence"/>
</dbReference>
<gene>
    <name evidence="1" type="ORF">NCTC10252_04047</name>
</gene>
<accession>A0A379QP91</accession>